<comment type="subcellular location">
    <subcellularLocation>
        <location evidence="1">Membrane</location>
    </subcellularLocation>
</comment>
<evidence type="ECO:0000313" key="9">
    <source>
        <dbReference type="Proteomes" id="UP000613177"/>
    </source>
</evidence>
<comment type="caution">
    <text evidence="8">The sequence shown here is derived from an EMBL/GenBank/DDBJ whole genome shotgun (WGS) entry which is preliminary data.</text>
</comment>
<feature type="compositionally biased region" description="Low complexity" evidence="5">
    <location>
        <begin position="89"/>
        <end position="121"/>
    </location>
</feature>
<evidence type="ECO:0000256" key="6">
    <source>
        <dbReference type="SAM" id="Phobius"/>
    </source>
</evidence>
<keyword evidence="3 6" id="KW-1133">Transmembrane helix</keyword>
<dbReference type="InterPro" id="IPR029071">
    <property type="entry name" value="Ubiquitin-like_domsf"/>
</dbReference>
<dbReference type="Proteomes" id="UP000613177">
    <property type="component" value="Unassembled WGS sequence"/>
</dbReference>
<dbReference type="InterPro" id="IPR000626">
    <property type="entry name" value="Ubiquitin-like_dom"/>
</dbReference>
<accession>A0A8H7SKB4</accession>
<evidence type="ECO:0000256" key="3">
    <source>
        <dbReference type="ARBA" id="ARBA00022989"/>
    </source>
</evidence>
<name>A0A8H7SKB4_9FUNG</name>
<proteinExistence type="predicted"/>
<dbReference type="PANTHER" id="PTHR12943">
    <property type="entry name" value="HOMOCYSTEINE-RESPONSIVE ENDOPLASMIC RETICULUM-RESIDENT UNIQUITIN-LIKE DOMAIN HERPUD PROTEIN FAMILY MEMBER"/>
    <property type="match status" value="1"/>
</dbReference>
<feature type="region of interest" description="Disordered" evidence="5">
    <location>
        <begin position="264"/>
        <end position="294"/>
    </location>
</feature>
<sequence>MDSDIIIHVRSPSLNETLIVTTKLNATVFNLKESIEPVHPHHPTADNQRIIYSGKLLQDEELLCNIIKNAQDEVAPIFHLVVKPTLPSQSSSQSFSQPQTFHQPQTFSQPMQPIIQPTPTIDNSLPSLQPNLNVPAYPSVLPGGYQVVAINGQYYLAPVLVPSQPLPNFTPNTQVPLPQADPVIQPFMNVLPQVQNNRPGQRAASIWLALKLIVFLFMVCQGASIERIFIFHLIAFVFFLYQTGRLRFVLRRVRVEDLNQRFRPMAQRAPPPVPTQQGNDGEQEAPVNDANPVRPPTTLDVIKRGAYTFFASLWPTYNQDPLIAQAFENNDQREGMEEF</sequence>
<feature type="domain" description="Ubiquitin-like" evidence="7">
    <location>
        <begin position="5"/>
        <end position="63"/>
    </location>
</feature>
<dbReference type="GO" id="GO:0030968">
    <property type="term" value="P:endoplasmic reticulum unfolded protein response"/>
    <property type="evidence" value="ECO:0007669"/>
    <property type="project" value="TreeGrafter"/>
</dbReference>
<dbReference type="EMBL" id="JAEPRE010000249">
    <property type="protein sequence ID" value="KAG2229722.1"/>
    <property type="molecule type" value="Genomic_DNA"/>
</dbReference>
<dbReference type="PROSITE" id="PS50053">
    <property type="entry name" value="UBIQUITIN_2"/>
    <property type="match status" value="1"/>
</dbReference>
<dbReference type="SUPFAM" id="SSF54236">
    <property type="entry name" value="Ubiquitin-like"/>
    <property type="match status" value="1"/>
</dbReference>
<keyword evidence="2 6" id="KW-0812">Transmembrane</keyword>
<dbReference type="PANTHER" id="PTHR12943:SF27">
    <property type="entry name" value="HOMOCYSTEINE-INDUCED ENDOPLASMIC RETICULUM PROTEIN, ISOFORM A"/>
    <property type="match status" value="1"/>
</dbReference>
<reference evidence="8" key="1">
    <citation type="submission" date="2021-01" db="EMBL/GenBank/DDBJ databases">
        <title>Metabolic potential, ecology and presence of endohyphal bacteria is reflected in genomic diversity of Mucoromycotina.</title>
        <authorList>
            <person name="Muszewska A."/>
            <person name="Okrasinska A."/>
            <person name="Steczkiewicz K."/>
            <person name="Drgas O."/>
            <person name="Orlowska M."/>
            <person name="Perlinska-Lenart U."/>
            <person name="Aleksandrzak-Piekarczyk T."/>
            <person name="Szatraj K."/>
            <person name="Zielenkiewicz U."/>
            <person name="Pilsyk S."/>
            <person name="Malc E."/>
            <person name="Mieczkowski P."/>
            <person name="Kruszewska J.S."/>
            <person name="Biernat P."/>
            <person name="Pawlowska J."/>
        </authorList>
    </citation>
    <scope>NUCLEOTIDE SEQUENCE</scope>
    <source>
        <strain evidence="8">WA0000018081</strain>
    </source>
</reference>
<dbReference type="InterPro" id="IPR039751">
    <property type="entry name" value="HERPUD1/2"/>
</dbReference>
<evidence type="ECO:0000259" key="7">
    <source>
        <dbReference type="PROSITE" id="PS50053"/>
    </source>
</evidence>
<evidence type="ECO:0000256" key="2">
    <source>
        <dbReference type="ARBA" id="ARBA00022692"/>
    </source>
</evidence>
<dbReference type="GO" id="GO:0016020">
    <property type="term" value="C:membrane"/>
    <property type="evidence" value="ECO:0007669"/>
    <property type="project" value="UniProtKB-SubCell"/>
</dbReference>
<feature type="transmembrane region" description="Helical" evidence="6">
    <location>
        <begin position="206"/>
        <end position="224"/>
    </location>
</feature>
<dbReference type="Pfam" id="PF00240">
    <property type="entry name" value="ubiquitin"/>
    <property type="match status" value="1"/>
</dbReference>
<protein>
    <recommendedName>
        <fullName evidence="7">Ubiquitin-like domain-containing protein</fullName>
    </recommendedName>
</protein>
<dbReference type="OrthoDB" id="21589at2759"/>
<organism evidence="8 9">
    <name type="scientific">Thamnidium elegans</name>
    <dbReference type="NCBI Taxonomy" id="101142"/>
    <lineage>
        <taxon>Eukaryota</taxon>
        <taxon>Fungi</taxon>
        <taxon>Fungi incertae sedis</taxon>
        <taxon>Mucoromycota</taxon>
        <taxon>Mucoromycotina</taxon>
        <taxon>Mucoromycetes</taxon>
        <taxon>Mucorales</taxon>
        <taxon>Mucorineae</taxon>
        <taxon>Mucoraceae</taxon>
        <taxon>Thamnidium</taxon>
    </lineage>
</organism>
<gene>
    <name evidence="8" type="ORF">INT48_006427</name>
</gene>
<evidence type="ECO:0000256" key="4">
    <source>
        <dbReference type="ARBA" id="ARBA00023136"/>
    </source>
</evidence>
<evidence type="ECO:0000256" key="1">
    <source>
        <dbReference type="ARBA" id="ARBA00004370"/>
    </source>
</evidence>
<keyword evidence="9" id="KW-1185">Reference proteome</keyword>
<feature type="region of interest" description="Disordered" evidence="5">
    <location>
        <begin position="89"/>
        <end position="122"/>
    </location>
</feature>
<feature type="transmembrane region" description="Helical" evidence="6">
    <location>
        <begin position="230"/>
        <end position="250"/>
    </location>
</feature>
<evidence type="ECO:0000313" key="8">
    <source>
        <dbReference type="EMBL" id="KAG2229722.1"/>
    </source>
</evidence>
<evidence type="ECO:0000256" key="5">
    <source>
        <dbReference type="SAM" id="MobiDB-lite"/>
    </source>
</evidence>
<dbReference type="Gene3D" id="3.10.20.90">
    <property type="entry name" value="Phosphatidylinositol 3-kinase Catalytic Subunit, Chain A, domain 1"/>
    <property type="match status" value="1"/>
</dbReference>
<dbReference type="AlphaFoldDB" id="A0A8H7SKB4"/>
<keyword evidence="4 6" id="KW-0472">Membrane</keyword>